<dbReference type="AlphaFoldDB" id="A0AAV7RI01"/>
<organism evidence="2 3">
    <name type="scientific">Pleurodeles waltl</name>
    <name type="common">Iberian ribbed newt</name>
    <dbReference type="NCBI Taxonomy" id="8319"/>
    <lineage>
        <taxon>Eukaryota</taxon>
        <taxon>Metazoa</taxon>
        <taxon>Chordata</taxon>
        <taxon>Craniata</taxon>
        <taxon>Vertebrata</taxon>
        <taxon>Euteleostomi</taxon>
        <taxon>Amphibia</taxon>
        <taxon>Batrachia</taxon>
        <taxon>Caudata</taxon>
        <taxon>Salamandroidea</taxon>
        <taxon>Salamandridae</taxon>
        <taxon>Pleurodelinae</taxon>
        <taxon>Pleurodeles</taxon>
    </lineage>
</organism>
<name>A0AAV7RI01_PLEWA</name>
<proteinExistence type="predicted"/>
<keyword evidence="3" id="KW-1185">Reference proteome</keyword>
<evidence type="ECO:0000256" key="1">
    <source>
        <dbReference type="SAM" id="MobiDB-lite"/>
    </source>
</evidence>
<feature type="compositionally biased region" description="Polar residues" evidence="1">
    <location>
        <begin position="73"/>
        <end position="91"/>
    </location>
</feature>
<feature type="compositionally biased region" description="Basic residues" evidence="1">
    <location>
        <begin position="47"/>
        <end position="62"/>
    </location>
</feature>
<feature type="compositionally biased region" description="Low complexity" evidence="1">
    <location>
        <begin position="26"/>
        <end position="40"/>
    </location>
</feature>
<sequence length="105" mass="11636">MEPGPPPRRIPRHTGPSRGSPDADGRPAAATPQAPAAGQPRHGDRTLHRRRTLHALRPHRPRPSTTRGLLPSGVTSETAIRNHHSPGQCSTAVRQVYRRRWPRVH</sequence>
<dbReference type="Proteomes" id="UP001066276">
    <property type="component" value="Chromosome 5"/>
</dbReference>
<accession>A0AAV7RI01</accession>
<protein>
    <submittedName>
        <fullName evidence="2">Uncharacterized protein</fullName>
    </submittedName>
</protein>
<reference evidence="2" key="1">
    <citation type="journal article" date="2022" name="bioRxiv">
        <title>Sequencing and chromosome-scale assembly of the giantPleurodeles waltlgenome.</title>
        <authorList>
            <person name="Brown T."/>
            <person name="Elewa A."/>
            <person name="Iarovenko S."/>
            <person name="Subramanian E."/>
            <person name="Araus A.J."/>
            <person name="Petzold A."/>
            <person name="Susuki M."/>
            <person name="Suzuki K.-i.T."/>
            <person name="Hayashi T."/>
            <person name="Toyoda A."/>
            <person name="Oliveira C."/>
            <person name="Osipova E."/>
            <person name="Leigh N.D."/>
            <person name="Simon A."/>
            <person name="Yun M.H."/>
        </authorList>
    </citation>
    <scope>NUCLEOTIDE SEQUENCE</scope>
    <source>
        <strain evidence="2">20211129_DDA</strain>
        <tissue evidence="2">Liver</tissue>
    </source>
</reference>
<evidence type="ECO:0000313" key="3">
    <source>
        <dbReference type="Proteomes" id="UP001066276"/>
    </source>
</evidence>
<evidence type="ECO:0000313" key="2">
    <source>
        <dbReference type="EMBL" id="KAJ1151575.1"/>
    </source>
</evidence>
<dbReference type="EMBL" id="JANPWB010000009">
    <property type="protein sequence ID" value="KAJ1151575.1"/>
    <property type="molecule type" value="Genomic_DNA"/>
</dbReference>
<feature type="region of interest" description="Disordered" evidence="1">
    <location>
        <begin position="1"/>
        <end position="91"/>
    </location>
</feature>
<comment type="caution">
    <text evidence="2">The sequence shown here is derived from an EMBL/GenBank/DDBJ whole genome shotgun (WGS) entry which is preliminary data.</text>
</comment>
<gene>
    <name evidence="2" type="ORF">NDU88_004355</name>
</gene>